<evidence type="ECO:0000313" key="2">
    <source>
        <dbReference type="EMBL" id="KZT25293.1"/>
    </source>
</evidence>
<feature type="compositionally biased region" description="Pro residues" evidence="1">
    <location>
        <begin position="692"/>
        <end position="711"/>
    </location>
</feature>
<feature type="compositionally biased region" description="Acidic residues" evidence="1">
    <location>
        <begin position="714"/>
        <end position="727"/>
    </location>
</feature>
<feature type="compositionally biased region" description="Basic and acidic residues" evidence="1">
    <location>
        <begin position="323"/>
        <end position="340"/>
    </location>
</feature>
<protein>
    <submittedName>
        <fullName evidence="2">Uncharacterized protein</fullName>
    </submittedName>
</protein>
<keyword evidence="3" id="KW-1185">Reference proteome</keyword>
<dbReference type="AlphaFoldDB" id="A0A165SKD3"/>
<organism evidence="2 3">
    <name type="scientific">Neolentinus lepideus HHB14362 ss-1</name>
    <dbReference type="NCBI Taxonomy" id="1314782"/>
    <lineage>
        <taxon>Eukaryota</taxon>
        <taxon>Fungi</taxon>
        <taxon>Dikarya</taxon>
        <taxon>Basidiomycota</taxon>
        <taxon>Agaricomycotina</taxon>
        <taxon>Agaricomycetes</taxon>
        <taxon>Gloeophyllales</taxon>
        <taxon>Gloeophyllaceae</taxon>
        <taxon>Neolentinus</taxon>
    </lineage>
</organism>
<dbReference type="STRING" id="1314782.A0A165SKD3"/>
<accession>A0A165SKD3</accession>
<feature type="compositionally biased region" description="Acidic residues" evidence="1">
    <location>
        <begin position="523"/>
        <end position="539"/>
    </location>
</feature>
<reference evidence="2 3" key="1">
    <citation type="journal article" date="2016" name="Mol. Biol. Evol.">
        <title>Comparative Genomics of Early-Diverging Mushroom-Forming Fungi Provides Insights into the Origins of Lignocellulose Decay Capabilities.</title>
        <authorList>
            <person name="Nagy L.G."/>
            <person name="Riley R."/>
            <person name="Tritt A."/>
            <person name="Adam C."/>
            <person name="Daum C."/>
            <person name="Floudas D."/>
            <person name="Sun H."/>
            <person name="Yadav J.S."/>
            <person name="Pangilinan J."/>
            <person name="Larsson K.H."/>
            <person name="Matsuura K."/>
            <person name="Barry K."/>
            <person name="Labutti K."/>
            <person name="Kuo R."/>
            <person name="Ohm R.A."/>
            <person name="Bhattacharya S.S."/>
            <person name="Shirouzu T."/>
            <person name="Yoshinaga Y."/>
            <person name="Martin F.M."/>
            <person name="Grigoriev I.V."/>
            <person name="Hibbett D.S."/>
        </authorList>
    </citation>
    <scope>NUCLEOTIDE SEQUENCE [LARGE SCALE GENOMIC DNA]</scope>
    <source>
        <strain evidence="2 3">HHB14362 ss-1</strain>
    </source>
</reference>
<evidence type="ECO:0000256" key="1">
    <source>
        <dbReference type="SAM" id="MobiDB-lite"/>
    </source>
</evidence>
<feature type="region of interest" description="Disordered" evidence="1">
    <location>
        <begin position="1"/>
        <end position="20"/>
    </location>
</feature>
<feature type="region of interest" description="Disordered" evidence="1">
    <location>
        <begin position="220"/>
        <end position="246"/>
    </location>
</feature>
<feature type="region of interest" description="Disordered" evidence="1">
    <location>
        <begin position="517"/>
        <end position="563"/>
    </location>
</feature>
<feature type="compositionally biased region" description="Acidic residues" evidence="1">
    <location>
        <begin position="444"/>
        <end position="465"/>
    </location>
</feature>
<name>A0A165SKD3_9AGAM</name>
<feature type="region of interest" description="Disordered" evidence="1">
    <location>
        <begin position="428"/>
        <end position="499"/>
    </location>
</feature>
<feature type="region of interest" description="Disordered" evidence="1">
    <location>
        <begin position="682"/>
        <end position="727"/>
    </location>
</feature>
<gene>
    <name evidence="2" type="ORF">NEOLEDRAFT_1241778</name>
</gene>
<dbReference type="OrthoDB" id="3270344at2759"/>
<feature type="region of interest" description="Disordered" evidence="1">
    <location>
        <begin position="286"/>
        <end position="340"/>
    </location>
</feature>
<sequence length="727" mass="80186">MDKSTLSPIPPRPHPRFHSGRCILDHPALPPRLGGKAAQTRACHTAPAAHQCRVSRHVSPVVVAVSNTHPSPMPDPDEYETGRVICEICGEGVSFRDDATGGFTLKHWEAHRAVCAASNHNNTQPESSTSAIRLPPTHPSHIPPAIMGQAPDAPQLLPMSSKRRRAKRSEEERIAYLRSDPHVAQFEAYRVLCGNCNKWIRLRPNSTYCSIPWDAHRKSCLARKGPGGRRGKKPKQTPTAAPLDPRVAYFAKDPDVRKYEGDRALCNICARWVSLVDTATAPKQVERREIDNYDDEEEDERDEGVEERMEDEDAEGDEEEQGEQEKEEQQGASRDQSREQDDVIRRWVKHKDECKASLGTSQGSTPDPKTGRRLNAEQRAAFLRADPLAARVEPNRVFCGVCAKWVQLRQDSTYCAYPWVMHRGKCVRRRERRQEREASGVGEGEGEVEVEDPESEEGVDSEDEAERERRREERRRALVERRGRKRRRGRPRKDEGGGAMAAVGVRVWKLKPGGEMELRAGEVEDPEPEQPEMGSESESEGQGGKRRRVEAPGPVPVRSLADLDSPEGRSAFVHASLAYLTATTYEATDEMTVGGLVEYLNAAVPRDKHEDFEAGEVGRWIGMGGVWEVVGEVVRARGWGDGVAGVGGQMYAGVVGQVSPSVSRAAPHTVAQPYLGEQVSHFTPAVSQEVPPATPAAAPPPGSSQPTPPATTPSEDEEDAEGEEGES</sequence>
<feature type="compositionally biased region" description="Basic residues" evidence="1">
    <location>
        <begin position="220"/>
        <end position="235"/>
    </location>
</feature>
<feature type="region of interest" description="Disordered" evidence="1">
    <location>
        <begin position="120"/>
        <end position="170"/>
    </location>
</feature>
<dbReference type="InParanoid" id="A0A165SKD3"/>
<feature type="compositionally biased region" description="Polar residues" evidence="1">
    <location>
        <begin position="120"/>
        <end position="131"/>
    </location>
</feature>
<feature type="compositionally biased region" description="Basic and acidic residues" evidence="1">
    <location>
        <begin position="466"/>
        <end position="481"/>
    </location>
</feature>
<proteinExistence type="predicted"/>
<dbReference type="EMBL" id="KV425572">
    <property type="protein sequence ID" value="KZT25293.1"/>
    <property type="molecule type" value="Genomic_DNA"/>
</dbReference>
<feature type="compositionally biased region" description="Acidic residues" evidence="1">
    <location>
        <begin position="292"/>
        <end position="322"/>
    </location>
</feature>
<dbReference type="Proteomes" id="UP000076761">
    <property type="component" value="Unassembled WGS sequence"/>
</dbReference>
<evidence type="ECO:0000313" key="3">
    <source>
        <dbReference type="Proteomes" id="UP000076761"/>
    </source>
</evidence>
<feature type="compositionally biased region" description="Basic residues" evidence="1">
    <location>
        <begin position="482"/>
        <end position="491"/>
    </location>
</feature>